<gene>
    <name evidence="2" type="ORF">AUJ23_01145</name>
</gene>
<evidence type="ECO:0000313" key="2">
    <source>
        <dbReference type="EMBL" id="OIO19909.1"/>
    </source>
</evidence>
<dbReference type="Proteomes" id="UP000181941">
    <property type="component" value="Unassembled WGS sequence"/>
</dbReference>
<dbReference type="InterPro" id="IPR053202">
    <property type="entry name" value="EGF_Rcpt_Signaling_Reg"/>
</dbReference>
<name>A0A1J4UAV7_9BACT</name>
<protein>
    <recommendedName>
        <fullName evidence="1">Methyltransferase FkbM domain-containing protein</fullName>
    </recommendedName>
</protein>
<proteinExistence type="predicted"/>
<dbReference type="PANTHER" id="PTHR34009">
    <property type="entry name" value="PROTEIN STAR"/>
    <property type="match status" value="1"/>
</dbReference>
<comment type="caution">
    <text evidence="2">The sequence shown here is derived from an EMBL/GenBank/DDBJ whole genome shotgun (WGS) entry which is preliminary data.</text>
</comment>
<dbReference type="EMBL" id="MNVC01000014">
    <property type="protein sequence ID" value="OIO19909.1"/>
    <property type="molecule type" value="Genomic_DNA"/>
</dbReference>
<dbReference type="PANTHER" id="PTHR34009:SF2">
    <property type="entry name" value="PROTEIN STAR"/>
    <property type="match status" value="1"/>
</dbReference>
<evidence type="ECO:0000259" key="1">
    <source>
        <dbReference type="Pfam" id="PF05050"/>
    </source>
</evidence>
<reference evidence="2 3" key="1">
    <citation type="journal article" date="2016" name="Environ. Microbiol.">
        <title>Genomic resolution of a cold subsurface aquifer community provides metabolic insights for novel microbes adapted to high CO concentrations.</title>
        <authorList>
            <person name="Probst A.J."/>
            <person name="Castelle C.J."/>
            <person name="Singh A."/>
            <person name="Brown C.T."/>
            <person name="Anantharaman K."/>
            <person name="Sharon I."/>
            <person name="Hug L.A."/>
            <person name="Burstein D."/>
            <person name="Emerson J.B."/>
            <person name="Thomas B.C."/>
            <person name="Banfield J.F."/>
        </authorList>
    </citation>
    <scope>NUCLEOTIDE SEQUENCE [LARGE SCALE GENOMIC DNA]</scope>
    <source>
        <strain evidence="2">CG1_02_32_51</strain>
    </source>
</reference>
<feature type="domain" description="Methyltransferase FkbM" evidence="1">
    <location>
        <begin position="98"/>
        <end position="151"/>
    </location>
</feature>
<sequence length="313" mass="36124">MDIGLNKYKKIINSQWGEDGILEEIFKRIGTKNKICVEFGAGNGKELSNIWYLIKDLGWHGLLMEPNEKNFNKWEELKKESDNFKVLKKFVSIDGENCLDSILENNNIDKDLDLLSIDIDSNDYHIFESLKKYDPRVVIIEHNPTIPPEFEAVQAPNEEENYGASAKSLVKLANKKGYKLVAATHTNCIFVHQKYFVDLNIQEPKLEDVFDRSAISYLVSAVNGSTYLACSNDYPSFTYLYDSYNLYAKKGSLHTLSCGLSINKNNSKTLSRQFKPVKIFWNRQENTVNLLHFIINIFNNLIKLIRKKYGKRK</sequence>
<dbReference type="STRING" id="1805238.AUJ23_01145"/>
<organism evidence="2 3">
    <name type="scientific">Candidatus Magasanikbacteria bacterium CG1_02_32_51</name>
    <dbReference type="NCBI Taxonomy" id="1805238"/>
    <lineage>
        <taxon>Bacteria</taxon>
        <taxon>Candidatus Magasanikiibacteriota</taxon>
    </lineage>
</organism>
<evidence type="ECO:0000313" key="3">
    <source>
        <dbReference type="Proteomes" id="UP000181941"/>
    </source>
</evidence>
<dbReference type="Pfam" id="PF05050">
    <property type="entry name" value="Methyltransf_21"/>
    <property type="match status" value="1"/>
</dbReference>
<dbReference type="GO" id="GO:0016197">
    <property type="term" value="P:endosomal transport"/>
    <property type="evidence" value="ECO:0007669"/>
    <property type="project" value="TreeGrafter"/>
</dbReference>
<dbReference type="GO" id="GO:0006888">
    <property type="term" value="P:endoplasmic reticulum to Golgi vesicle-mediated transport"/>
    <property type="evidence" value="ECO:0007669"/>
    <property type="project" value="TreeGrafter"/>
</dbReference>
<dbReference type="GO" id="GO:0005737">
    <property type="term" value="C:cytoplasm"/>
    <property type="evidence" value="ECO:0007669"/>
    <property type="project" value="GOC"/>
</dbReference>
<dbReference type="GO" id="GO:0005886">
    <property type="term" value="C:plasma membrane"/>
    <property type="evidence" value="ECO:0007669"/>
    <property type="project" value="TreeGrafter"/>
</dbReference>
<dbReference type="SUPFAM" id="SSF53335">
    <property type="entry name" value="S-adenosyl-L-methionine-dependent methyltransferases"/>
    <property type="match status" value="1"/>
</dbReference>
<accession>A0A1J4UAV7</accession>
<dbReference type="InterPro" id="IPR029063">
    <property type="entry name" value="SAM-dependent_MTases_sf"/>
</dbReference>
<dbReference type="InterPro" id="IPR006342">
    <property type="entry name" value="FkbM_mtfrase"/>
</dbReference>
<dbReference type="AlphaFoldDB" id="A0A1J4UAV7"/>